<dbReference type="AlphaFoldDB" id="A0A511AVV0"/>
<keyword evidence="6" id="KW-0560">Oxidoreductase</keyword>
<name>A0A511AVV0_9PROT</name>
<feature type="domain" description="Beta-lactamase hydrolase-like protein phosphatase-like" evidence="7">
    <location>
        <begin position="4"/>
        <end position="111"/>
    </location>
</feature>
<dbReference type="GO" id="GO:0016787">
    <property type="term" value="F:hydrolase activity"/>
    <property type="evidence" value="ECO:0007669"/>
    <property type="project" value="InterPro"/>
</dbReference>
<evidence type="ECO:0000256" key="3">
    <source>
        <dbReference type="ARBA" id="ARBA00022719"/>
    </source>
</evidence>
<evidence type="ECO:0000256" key="2">
    <source>
        <dbReference type="ARBA" id="ARBA00022630"/>
    </source>
</evidence>
<comment type="cofactor">
    <cofactor evidence="1">
        <name>FAD</name>
        <dbReference type="ChEBI" id="CHEBI:57692"/>
    </cofactor>
</comment>
<dbReference type="FunFam" id="3.50.50.60:FF:000034">
    <property type="entry name" value="sulfide:quinone oxidoreductase, mitochondrial"/>
    <property type="match status" value="1"/>
</dbReference>
<evidence type="ECO:0000313" key="9">
    <source>
        <dbReference type="EMBL" id="GEK92339.1"/>
    </source>
</evidence>
<dbReference type="GO" id="GO:0070224">
    <property type="term" value="F:sulfide:quinone oxidoreductase activity"/>
    <property type="evidence" value="ECO:0007669"/>
    <property type="project" value="TreeGrafter"/>
</dbReference>
<dbReference type="InterPro" id="IPR015904">
    <property type="entry name" value="Sulphide_quinone_reductase"/>
</dbReference>
<keyword evidence="4" id="KW-0274">FAD</keyword>
<evidence type="ECO:0000259" key="8">
    <source>
        <dbReference type="Pfam" id="PF07992"/>
    </source>
</evidence>
<keyword evidence="2" id="KW-0285">Flavoprotein</keyword>
<dbReference type="Pfam" id="PF04273">
    <property type="entry name" value="BLH_phosphatase"/>
    <property type="match status" value="1"/>
</dbReference>
<evidence type="ECO:0000256" key="4">
    <source>
        <dbReference type="ARBA" id="ARBA00022827"/>
    </source>
</evidence>
<evidence type="ECO:0000256" key="6">
    <source>
        <dbReference type="ARBA" id="ARBA00023002"/>
    </source>
</evidence>
<sequence length="563" mass="61070">MAHRSLTDSYAVSSQISVEDVPVFKVAGYSGIICLRPDGEEPGQPLAQEIANAAQAEGIDFAYIPVRSGTLPDDAQVREMRLALDRMHGSVLGYCRSGTRAAQIWALAKAGVRPAEELLEIGHQAGVDLTVLGERLTVQPSTRHDNSTGSRFFQVVIVGGGAGGLSVASSLLKRDPSLSIAVVEPSEEHFYQPGWTLVGAGIFKPEQTLRAEANLMPKDVTWLRNHVTSFAPDAHEVSLDDGAVLSYGALVVATGIALDWSAIPGLEETLGQNGVTSNYRYDLAPYTWKLVSKMKSGTAIFTQPPMPIKCAGAPQKAMYLSCDKWRKRGALDRISVEFNTATPSLFGVKEFVPALMEYVRKYGAELKLGSKLVAVDGSNRIASFDYQDGDRTIRVERKFDMLHVVPPQKAPKVVRESALAGPDGFVAVNPETLQHVQYPEVFAVGDVAGTSNAKTAAAARVQAPVVAVNVLAALRHEPPVAGYDGYGACPLTVENGRIVLAEFSYGGKLAPTMPLWLMRGTRPTRLAWWLKKYIMPVLYWHGMLKGRELFVRPRPLSSSRKDG</sequence>
<dbReference type="InterPro" id="IPR029021">
    <property type="entry name" value="Prot-tyrosine_phosphatase-like"/>
</dbReference>
<dbReference type="GO" id="GO:0070221">
    <property type="term" value="P:sulfide oxidation, using sulfide:quinone oxidoreductase"/>
    <property type="evidence" value="ECO:0007669"/>
    <property type="project" value="TreeGrafter"/>
</dbReference>
<dbReference type="NCBIfam" id="TIGR01244">
    <property type="entry name" value="TIGR01244 family sulfur transferase"/>
    <property type="match status" value="1"/>
</dbReference>
<evidence type="ECO:0000313" key="10">
    <source>
        <dbReference type="Proteomes" id="UP000321230"/>
    </source>
</evidence>
<dbReference type="OrthoDB" id="9805710at2"/>
<protein>
    <submittedName>
        <fullName evidence="9">Uncharacterized protein</fullName>
    </submittedName>
</protein>
<keyword evidence="10" id="KW-1185">Reference proteome</keyword>
<dbReference type="InterPro" id="IPR036188">
    <property type="entry name" value="FAD/NAD-bd_sf"/>
</dbReference>
<proteinExistence type="predicted"/>
<dbReference type="EMBL" id="BJUZ01000001">
    <property type="protein sequence ID" value="GEK92339.1"/>
    <property type="molecule type" value="Genomic_DNA"/>
</dbReference>
<dbReference type="Proteomes" id="UP000321230">
    <property type="component" value="Unassembled WGS sequence"/>
</dbReference>
<evidence type="ECO:0000256" key="5">
    <source>
        <dbReference type="ARBA" id="ARBA00022946"/>
    </source>
</evidence>
<dbReference type="RefSeq" id="WP_146792990.1">
    <property type="nucleotide sequence ID" value="NZ_BARC01000005.1"/>
</dbReference>
<evidence type="ECO:0000256" key="1">
    <source>
        <dbReference type="ARBA" id="ARBA00001974"/>
    </source>
</evidence>
<dbReference type="PRINTS" id="PR00368">
    <property type="entry name" value="FADPNR"/>
</dbReference>
<keyword evidence="5" id="KW-0809">Transit peptide</keyword>
<feature type="domain" description="FAD/NAD(P)-binding" evidence="8">
    <location>
        <begin position="153"/>
        <end position="460"/>
    </location>
</feature>
<dbReference type="InterPro" id="IPR023753">
    <property type="entry name" value="FAD/NAD-binding_dom"/>
</dbReference>
<keyword evidence="3" id="KW-0874">Quinone</keyword>
<dbReference type="PANTHER" id="PTHR10632:SF2">
    <property type="entry name" value="SULFIDE:QUINONE OXIDOREDUCTASE, MITOCHONDRIAL"/>
    <property type="match status" value="1"/>
</dbReference>
<comment type="caution">
    <text evidence="9">The sequence shown here is derived from an EMBL/GenBank/DDBJ whole genome shotgun (WGS) entry which is preliminary data.</text>
</comment>
<dbReference type="Pfam" id="PF07992">
    <property type="entry name" value="Pyr_redox_2"/>
    <property type="match status" value="1"/>
</dbReference>
<dbReference type="InterPro" id="IPR005939">
    <property type="entry name" value="BLH_phosphatase-like"/>
</dbReference>
<reference evidence="9 10" key="1">
    <citation type="submission" date="2019-07" db="EMBL/GenBank/DDBJ databases">
        <title>Whole genome shotgun sequence of Gluconobacter wancherniae NBRC 103581.</title>
        <authorList>
            <person name="Hosoyama A."/>
            <person name="Uohara A."/>
            <person name="Ohji S."/>
            <person name="Ichikawa N."/>
        </authorList>
    </citation>
    <scope>NUCLEOTIDE SEQUENCE [LARGE SCALE GENOMIC DNA]</scope>
    <source>
        <strain evidence="9 10">NBRC 103581</strain>
    </source>
</reference>
<accession>A0A511AVV0</accession>
<dbReference type="PANTHER" id="PTHR10632">
    <property type="entry name" value="SULFIDE:QUINONE OXIDOREDUCTASE"/>
    <property type="match status" value="1"/>
</dbReference>
<dbReference type="Gene3D" id="3.90.190.10">
    <property type="entry name" value="Protein tyrosine phosphatase superfamily"/>
    <property type="match status" value="1"/>
</dbReference>
<gene>
    <name evidence="9" type="ORF">GWA01_01090</name>
</gene>
<dbReference type="GO" id="GO:0071949">
    <property type="term" value="F:FAD binding"/>
    <property type="evidence" value="ECO:0007669"/>
    <property type="project" value="TreeGrafter"/>
</dbReference>
<evidence type="ECO:0000259" key="7">
    <source>
        <dbReference type="Pfam" id="PF04273"/>
    </source>
</evidence>
<organism evidence="9 10">
    <name type="scientific">Gluconobacter wancherniae NBRC 103581</name>
    <dbReference type="NCBI Taxonomy" id="656744"/>
    <lineage>
        <taxon>Bacteria</taxon>
        <taxon>Pseudomonadati</taxon>
        <taxon>Pseudomonadota</taxon>
        <taxon>Alphaproteobacteria</taxon>
        <taxon>Acetobacterales</taxon>
        <taxon>Acetobacteraceae</taxon>
        <taxon>Gluconobacter</taxon>
    </lineage>
</organism>
<dbReference type="Gene3D" id="3.50.50.60">
    <property type="entry name" value="FAD/NAD(P)-binding domain"/>
    <property type="match status" value="2"/>
</dbReference>
<dbReference type="GO" id="GO:0048038">
    <property type="term" value="F:quinone binding"/>
    <property type="evidence" value="ECO:0007669"/>
    <property type="project" value="UniProtKB-KW"/>
</dbReference>
<dbReference type="SUPFAM" id="SSF51905">
    <property type="entry name" value="FAD/NAD(P)-binding domain"/>
    <property type="match status" value="1"/>
</dbReference>